<protein>
    <submittedName>
        <fullName evidence="1">Uncharacterized protein</fullName>
    </submittedName>
</protein>
<keyword evidence="2" id="KW-1185">Reference proteome</keyword>
<evidence type="ECO:0000313" key="1">
    <source>
        <dbReference type="EMBL" id="KAF5939102.1"/>
    </source>
</evidence>
<dbReference type="EMBL" id="JACBKZ010000011">
    <property type="protein sequence ID" value="KAF5939102.1"/>
    <property type="molecule type" value="Genomic_DNA"/>
</dbReference>
<organism evidence="1 2">
    <name type="scientific">Camellia sinensis</name>
    <name type="common">Tea plant</name>
    <name type="synonym">Thea sinensis</name>
    <dbReference type="NCBI Taxonomy" id="4442"/>
    <lineage>
        <taxon>Eukaryota</taxon>
        <taxon>Viridiplantae</taxon>
        <taxon>Streptophyta</taxon>
        <taxon>Embryophyta</taxon>
        <taxon>Tracheophyta</taxon>
        <taxon>Spermatophyta</taxon>
        <taxon>Magnoliopsida</taxon>
        <taxon>eudicotyledons</taxon>
        <taxon>Gunneridae</taxon>
        <taxon>Pentapetalae</taxon>
        <taxon>asterids</taxon>
        <taxon>Ericales</taxon>
        <taxon>Theaceae</taxon>
        <taxon>Camellia</taxon>
    </lineage>
</organism>
<proteinExistence type="predicted"/>
<evidence type="ECO:0000313" key="2">
    <source>
        <dbReference type="Proteomes" id="UP000593564"/>
    </source>
</evidence>
<reference evidence="2" key="1">
    <citation type="journal article" date="2020" name="Nat. Commun.">
        <title>Genome assembly of wild tea tree DASZ reveals pedigree and selection history of tea varieties.</title>
        <authorList>
            <person name="Zhang W."/>
            <person name="Zhang Y."/>
            <person name="Qiu H."/>
            <person name="Guo Y."/>
            <person name="Wan H."/>
            <person name="Zhang X."/>
            <person name="Scossa F."/>
            <person name="Alseekh S."/>
            <person name="Zhang Q."/>
            <person name="Wang P."/>
            <person name="Xu L."/>
            <person name="Schmidt M.H."/>
            <person name="Jia X."/>
            <person name="Li D."/>
            <person name="Zhu A."/>
            <person name="Guo F."/>
            <person name="Chen W."/>
            <person name="Ni D."/>
            <person name="Usadel B."/>
            <person name="Fernie A.R."/>
            <person name="Wen W."/>
        </authorList>
    </citation>
    <scope>NUCLEOTIDE SEQUENCE [LARGE SCALE GENOMIC DNA]</scope>
    <source>
        <strain evidence="2">cv. G240</strain>
    </source>
</reference>
<accession>A0A7J7GED3</accession>
<dbReference type="AlphaFoldDB" id="A0A7J7GED3"/>
<dbReference type="Proteomes" id="UP000593564">
    <property type="component" value="Unassembled WGS sequence"/>
</dbReference>
<gene>
    <name evidence="1" type="ORF">HYC85_023361</name>
</gene>
<comment type="caution">
    <text evidence="1">The sequence shown here is derived from an EMBL/GenBank/DDBJ whole genome shotgun (WGS) entry which is preliminary data.</text>
</comment>
<reference evidence="1 2" key="2">
    <citation type="submission" date="2020-07" db="EMBL/GenBank/DDBJ databases">
        <title>Genome assembly of wild tea tree DASZ reveals pedigree and selection history of tea varieties.</title>
        <authorList>
            <person name="Zhang W."/>
        </authorList>
    </citation>
    <scope>NUCLEOTIDE SEQUENCE [LARGE SCALE GENOMIC DNA]</scope>
    <source>
        <strain evidence="2">cv. G240</strain>
        <tissue evidence="1">Leaf</tissue>
    </source>
</reference>
<sequence>MENLSLSLFGNHVLQFSISSPIGNFILHLSNIKARIRDVPPQIGVHLDISSIKCRCPAILEQYVLKLGKLRIIDGSGFITSITLSRLDYIR</sequence>
<name>A0A7J7GED3_CAMSI</name>